<organism evidence="1 2">
    <name type="scientific">Caerostris extrusa</name>
    <name type="common">Bark spider</name>
    <name type="synonym">Caerostris bankana</name>
    <dbReference type="NCBI Taxonomy" id="172846"/>
    <lineage>
        <taxon>Eukaryota</taxon>
        <taxon>Metazoa</taxon>
        <taxon>Ecdysozoa</taxon>
        <taxon>Arthropoda</taxon>
        <taxon>Chelicerata</taxon>
        <taxon>Arachnida</taxon>
        <taxon>Araneae</taxon>
        <taxon>Araneomorphae</taxon>
        <taxon>Entelegynae</taxon>
        <taxon>Araneoidea</taxon>
        <taxon>Araneidae</taxon>
        <taxon>Caerostris</taxon>
    </lineage>
</organism>
<keyword evidence="2" id="KW-1185">Reference proteome</keyword>
<comment type="caution">
    <text evidence="1">The sequence shown here is derived from an EMBL/GenBank/DDBJ whole genome shotgun (WGS) entry which is preliminary data.</text>
</comment>
<dbReference type="EMBL" id="BPLR01020480">
    <property type="protein sequence ID" value="GIX79323.1"/>
    <property type="molecule type" value="Genomic_DNA"/>
</dbReference>
<feature type="non-terminal residue" evidence="1">
    <location>
        <position position="1"/>
    </location>
</feature>
<evidence type="ECO:0000313" key="1">
    <source>
        <dbReference type="EMBL" id="GIX79323.1"/>
    </source>
</evidence>
<dbReference type="Proteomes" id="UP001054945">
    <property type="component" value="Unassembled WGS sequence"/>
</dbReference>
<name>A0AAV4N5P7_CAEEX</name>
<evidence type="ECO:0000313" key="2">
    <source>
        <dbReference type="Proteomes" id="UP001054945"/>
    </source>
</evidence>
<reference evidence="1 2" key="1">
    <citation type="submission" date="2021-06" db="EMBL/GenBank/DDBJ databases">
        <title>Caerostris extrusa draft genome.</title>
        <authorList>
            <person name="Kono N."/>
            <person name="Arakawa K."/>
        </authorList>
    </citation>
    <scope>NUCLEOTIDE SEQUENCE [LARGE SCALE GENOMIC DNA]</scope>
</reference>
<gene>
    <name evidence="1" type="ORF">CEXT_509951</name>
</gene>
<dbReference type="AlphaFoldDB" id="A0AAV4N5P7"/>
<sequence length="51" mass="5562">SGKTSTMDDNPSTRPTSLLSSLYQRHSAVFLNSAAKPQKPLNEDKLTNRSA</sequence>
<accession>A0AAV4N5P7</accession>
<protein>
    <submittedName>
        <fullName evidence="1">Uncharacterized protein</fullName>
    </submittedName>
</protein>
<proteinExistence type="predicted"/>